<protein>
    <submittedName>
        <fullName evidence="2">Related to G1/S-specific cyclin pas1</fullName>
    </submittedName>
</protein>
<organism evidence="2 3">
    <name type="scientific">Cephalotrichum gorgonifer</name>
    <dbReference type="NCBI Taxonomy" id="2041049"/>
    <lineage>
        <taxon>Eukaryota</taxon>
        <taxon>Fungi</taxon>
        <taxon>Dikarya</taxon>
        <taxon>Ascomycota</taxon>
        <taxon>Pezizomycotina</taxon>
        <taxon>Sordariomycetes</taxon>
        <taxon>Hypocreomycetidae</taxon>
        <taxon>Microascales</taxon>
        <taxon>Microascaceae</taxon>
        <taxon>Cephalotrichum</taxon>
    </lineage>
</organism>
<feature type="compositionally biased region" description="Polar residues" evidence="1">
    <location>
        <begin position="1"/>
        <end position="18"/>
    </location>
</feature>
<dbReference type="GO" id="GO:0016538">
    <property type="term" value="F:cyclin-dependent protein serine/threonine kinase regulator activity"/>
    <property type="evidence" value="ECO:0007669"/>
    <property type="project" value="TreeGrafter"/>
</dbReference>
<feature type="region of interest" description="Disordered" evidence="1">
    <location>
        <begin position="1"/>
        <end position="22"/>
    </location>
</feature>
<feature type="region of interest" description="Disordered" evidence="1">
    <location>
        <begin position="470"/>
        <end position="502"/>
    </location>
</feature>
<proteinExistence type="predicted"/>
<dbReference type="Pfam" id="PF08613">
    <property type="entry name" value="Cyclin"/>
    <property type="match status" value="1"/>
</dbReference>
<accession>A0AAE8MVX3</accession>
<dbReference type="PANTHER" id="PTHR15615:SF36">
    <property type="entry name" value="PHO85 CYCLIN-5"/>
    <property type="match status" value="1"/>
</dbReference>
<dbReference type="AlphaFoldDB" id="A0AAE8MVX3"/>
<keyword evidence="3" id="KW-1185">Reference proteome</keyword>
<dbReference type="Proteomes" id="UP001187682">
    <property type="component" value="Unassembled WGS sequence"/>
</dbReference>
<dbReference type="GO" id="GO:0000307">
    <property type="term" value="C:cyclin-dependent protein kinase holoenzyme complex"/>
    <property type="evidence" value="ECO:0007669"/>
    <property type="project" value="TreeGrafter"/>
</dbReference>
<dbReference type="Gene3D" id="1.10.472.10">
    <property type="entry name" value="Cyclin-like"/>
    <property type="match status" value="1"/>
</dbReference>
<dbReference type="InterPro" id="IPR036915">
    <property type="entry name" value="Cyclin-like_sf"/>
</dbReference>
<evidence type="ECO:0000313" key="2">
    <source>
        <dbReference type="EMBL" id="SPO00010.1"/>
    </source>
</evidence>
<evidence type="ECO:0000313" key="3">
    <source>
        <dbReference type="Proteomes" id="UP001187682"/>
    </source>
</evidence>
<dbReference type="CDD" id="cd20557">
    <property type="entry name" value="CYCLIN_ScPCL1-like"/>
    <property type="match status" value="1"/>
</dbReference>
<reference evidence="2" key="1">
    <citation type="submission" date="2018-03" db="EMBL/GenBank/DDBJ databases">
        <authorList>
            <person name="Guldener U."/>
        </authorList>
    </citation>
    <scope>NUCLEOTIDE SEQUENCE</scope>
</reference>
<dbReference type="EMBL" id="ONZQ02000003">
    <property type="protein sequence ID" value="SPO00010.1"/>
    <property type="molecule type" value="Genomic_DNA"/>
</dbReference>
<sequence>MRGSLNNGSPPNPTSWRSQYAPFVSTSQQSSSASSVAGWSSSLSSQSSVDSLTSSLSLGSSSSCDSVCSDKACLPAETISKQQRCNTEVIPAELRHNPRRTSSARTGCPPKLVHQQDRKVNFVDSLVAIAMAPLPSQCLNLSPSADSAALLVEAIWPLSSVVCRNEISNKAVLPLRTFIQETLKRSRTSYSTLQVTMYYLILIKPHVPRHGFTMEQPSDDPSSRALQCGRRVFLAALILASKYLQDRNYSARAWSKISGLHTQEINQNETAFLHAVNWNLHITSRVWKRWTRILLDHRPPSAPPSPGGLSMMPFNQQIAEWKRAMFQLDPELANTDALRNLALLSPVLREPSPIFPFEAQEATPVPPVIMEPSPVTMNAPGPQLPALGLLPTPRLLTPQSSGFSTPAASTAPQFARRSSMGMAMSQASNLSASQVLDCWPSSNPTPSPQIQIPARRLSLSAYSIASSPESMVSDISRTSRSSSISSSTSLASATTTARSAVPSRLRIAKSNSDRPSVRPGMASSVPEEYEQFLTASPESYSAPIDKPTGYLETPLGQRESELEAMVGSQWVGSSVVRTGSKRGRSDSVEASLHDNVRDILSGSDGLVQWRDALVQPKAGVPAVPLLTRRSSKRLCCSTEVSQELRGDYMTGLTPPIPGSKI</sequence>
<dbReference type="SUPFAM" id="SSF47954">
    <property type="entry name" value="Cyclin-like"/>
    <property type="match status" value="1"/>
</dbReference>
<dbReference type="PANTHER" id="PTHR15615">
    <property type="match status" value="1"/>
</dbReference>
<evidence type="ECO:0000256" key="1">
    <source>
        <dbReference type="SAM" id="MobiDB-lite"/>
    </source>
</evidence>
<dbReference type="InterPro" id="IPR013922">
    <property type="entry name" value="Cyclin_PHO80-like"/>
</dbReference>
<dbReference type="GO" id="GO:0019901">
    <property type="term" value="F:protein kinase binding"/>
    <property type="evidence" value="ECO:0007669"/>
    <property type="project" value="InterPro"/>
</dbReference>
<dbReference type="GO" id="GO:0005634">
    <property type="term" value="C:nucleus"/>
    <property type="evidence" value="ECO:0007669"/>
    <property type="project" value="TreeGrafter"/>
</dbReference>
<name>A0AAE8MVX3_9PEZI</name>
<comment type="caution">
    <text evidence="2">The sequence shown here is derived from an EMBL/GenBank/DDBJ whole genome shotgun (WGS) entry which is preliminary data.</text>
</comment>
<gene>
    <name evidence="2" type="ORF">DNG_02862</name>
</gene>
<feature type="compositionally biased region" description="Low complexity" evidence="1">
    <location>
        <begin position="476"/>
        <end position="502"/>
    </location>
</feature>